<dbReference type="GO" id="GO:0071011">
    <property type="term" value="C:precatalytic spliceosome"/>
    <property type="evidence" value="ECO:0007669"/>
    <property type="project" value="TreeGrafter"/>
</dbReference>
<keyword evidence="4" id="KW-0862">Zinc</keyword>
<evidence type="ECO:0000313" key="8">
    <source>
        <dbReference type="EMBL" id="EGG21345.1"/>
    </source>
</evidence>
<dbReference type="GO" id="GO:0008270">
    <property type="term" value="F:zinc ion binding"/>
    <property type="evidence" value="ECO:0007669"/>
    <property type="project" value="UniProtKB-KW"/>
</dbReference>
<sequence length="352" mass="40724">MEILSKKQQQRPKTMNKGKDDSFNQRFWCQYCKIFVYNNHVSIKNHEDGWTHKNAVSRFIGNQKKERIQEQRSDREKQRELDSIIRSGERSFVSKDGGQFSHQPRYNNNNNNQDYKKRKEGPSFSSSSSTSSYQPQTKYVDTKQYNQEESNQNNDGDDENNQQGDGEQNENDEEEEKIESTNVGEWESVSASDSMFGSSTTYSNNYDHQQEEDGYGPEDEEQDQSTSAGAGRSNKKVSLFGYQEDEDDESSGEELIDMNKRATLNYQPPPPSFSQTDTKGPKVSFAFGKKKLKPVEEKEEQDTSNKTKQDDKQEDTEKEKEQESKQENKVSSFGFKPKLKVIRKARVEENEN</sequence>
<evidence type="ECO:0000256" key="1">
    <source>
        <dbReference type="ARBA" id="ARBA00004123"/>
    </source>
</evidence>
<feature type="domain" description="Matrin-type" evidence="7">
    <location>
        <begin position="27"/>
        <end position="58"/>
    </location>
</feature>
<feature type="region of interest" description="Disordered" evidence="6">
    <location>
        <begin position="62"/>
        <end position="335"/>
    </location>
</feature>
<accession>F4PRK5</accession>
<protein>
    <recommendedName>
        <fullName evidence="7">Matrin-type domain-containing protein</fullName>
    </recommendedName>
</protein>
<dbReference type="OrthoDB" id="191651at2759"/>
<dbReference type="InterPro" id="IPR040023">
    <property type="entry name" value="WBP4"/>
</dbReference>
<feature type="compositionally biased region" description="Basic and acidic residues" evidence="6">
    <location>
        <begin position="63"/>
        <end position="93"/>
    </location>
</feature>
<dbReference type="Gene3D" id="3.30.160.60">
    <property type="entry name" value="Classic Zinc Finger"/>
    <property type="match status" value="1"/>
</dbReference>
<feature type="compositionally biased region" description="Low complexity" evidence="6">
    <location>
        <begin position="123"/>
        <end position="132"/>
    </location>
</feature>
<dbReference type="Proteomes" id="UP000007797">
    <property type="component" value="Unassembled WGS sequence"/>
</dbReference>
<dbReference type="InterPro" id="IPR000690">
    <property type="entry name" value="Matrin/U1-C_Znf_C2H2"/>
</dbReference>
<feature type="compositionally biased region" description="Acidic residues" evidence="6">
    <location>
        <begin position="167"/>
        <end position="177"/>
    </location>
</feature>
<dbReference type="OMA" id="INTTIWN"/>
<proteinExistence type="predicted"/>
<dbReference type="SUPFAM" id="SSF57667">
    <property type="entry name" value="beta-beta-alpha zinc fingers"/>
    <property type="match status" value="1"/>
</dbReference>
<comment type="subcellular location">
    <subcellularLocation>
        <location evidence="1">Nucleus</location>
    </subcellularLocation>
</comment>
<feature type="compositionally biased region" description="Polar residues" evidence="6">
    <location>
        <begin position="133"/>
        <end position="145"/>
    </location>
</feature>
<dbReference type="PANTHER" id="PTHR13173">
    <property type="entry name" value="WW DOMAIN BINDING PROTEIN 4"/>
    <property type="match status" value="1"/>
</dbReference>
<evidence type="ECO:0000256" key="4">
    <source>
        <dbReference type="ARBA" id="ARBA00022833"/>
    </source>
</evidence>
<dbReference type="GO" id="GO:0003723">
    <property type="term" value="F:RNA binding"/>
    <property type="evidence" value="ECO:0007669"/>
    <property type="project" value="TreeGrafter"/>
</dbReference>
<feature type="compositionally biased region" description="Polar residues" evidence="6">
    <location>
        <begin position="189"/>
        <end position="207"/>
    </location>
</feature>
<reference evidence="9" key="1">
    <citation type="journal article" date="2011" name="Genome Res.">
        <title>Phylogeny-wide analysis of social amoeba genomes highlights ancient origins for complex intercellular communication.</title>
        <authorList>
            <person name="Heidel A.J."/>
            <person name="Lawal H.M."/>
            <person name="Felder M."/>
            <person name="Schilde C."/>
            <person name="Helps N.R."/>
            <person name="Tunggal B."/>
            <person name="Rivero F."/>
            <person name="John U."/>
            <person name="Schleicher M."/>
            <person name="Eichinger L."/>
            <person name="Platzer M."/>
            <person name="Noegel A.A."/>
            <person name="Schaap P."/>
            <person name="Gloeckner G."/>
        </authorList>
    </citation>
    <scope>NUCLEOTIDE SEQUENCE [LARGE SCALE GENOMIC DNA]</scope>
    <source>
        <strain evidence="9">SH3</strain>
    </source>
</reference>
<evidence type="ECO:0000256" key="3">
    <source>
        <dbReference type="ARBA" id="ARBA00022771"/>
    </source>
</evidence>
<evidence type="ECO:0000256" key="5">
    <source>
        <dbReference type="ARBA" id="ARBA00023242"/>
    </source>
</evidence>
<keyword evidence="9" id="KW-1185">Reference proteome</keyword>
<dbReference type="AlphaFoldDB" id="F4PRK5"/>
<name>F4PRK5_CACFS</name>
<evidence type="ECO:0000259" key="7">
    <source>
        <dbReference type="PROSITE" id="PS50171"/>
    </source>
</evidence>
<evidence type="ECO:0000256" key="2">
    <source>
        <dbReference type="ARBA" id="ARBA00022723"/>
    </source>
</evidence>
<keyword evidence="2" id="KW-0479">Metal-binding</keyword>
<dbReference type="Pfam" id="PF06220">
    <property type="entry name" value="zf-U1"/>
    <property type="match status" value="1"/>
</dbReference>
<dbReference type="RefSeq" id="XP_004359195.1">
    <property type="nucleotide sequence ID" value="XM_004359138.1"/>
</dbReference>
<feature type="compositionally biased region" description="Basic and acidic residues" evidence="6">
    <location>
        <begin position="293"/>
        <end position="328"/>
    </location>
</feature>
<dbReference type="InterPro" id="IPR013085">
    <property type="entry name" value="U1-CZ_Znf_C2H2"/>
</dbReference>
<dbReference type="GO" id="GO:0000398">
    <property type="term" value="P:mRNA splicing, via spliceosome"/>
    <property type="evidence" value="ECO:0007669"/>
    <property type="project" value="InterPro"/>
</dbReference>
<feature type="compositionally biased region" description="Acidic residues" evidence="6">
    <location>
        <begin position="210"/>
        <end position="223"/>
    </location>
</feature>
<keyword evidence="3" id="KW-0863">Zinc-finger</keyword>
<feature type="region of interest" description="Disordered" evidence="6">
    <location>
        <begin position="1"/>
        <end position="20"/>
    </location>
</feature>
<evidence type="ECO:0000256" key="6">
    <source>
        <dbReference type="SAM" id="MobiDB-lite"/>
    </source>
</evidence>
<gene>
    <name evidence="8" type="ORF">DFA_01226</name>
</gene>
<dbReference type="EMBL" id="GL883010">
    <property type="protein sequence ID" value="EGG21345.1"/>
    <property type="molecule type" value="Genomic_DNA"/>
</dbReference>
<dbReference type="PANTHER" id="PTHR13173:SF10">
    <property type="entry name" value="WW DOMAIN-BINDING PROTEIN 4"/>
    <property type="match status" value="1"/>
</dbReference>
<dbReference type="PROSITE" id="PS50171">
    <property type="entry name" value="ZF_MATRIN"/>
    <property type="match status" value="1"/>
</dbReference>
<keyword evidence="5" id="KW-0539">Nucleus</keyword>
<dbReference type="GeneID" id="14873651"/>
<dbReference type="KEGG" id="dfa:DFA_01226"/>
<dbReference type="STRING" id="1054147.F4PRK5"/>
<evidence type="ECO:0000313" key="9">
    <source>
        <dbReference type="Proteomes" id="UP000007797"/>
    </source>
</evidence>
<organism evidence="8 9">
    <name type="scientific">Cavenderia fasciculata</name>
    <name type="common">Slime mold</name>
    <name type="synonym">Dictyostelium fasciculatum</name>
    <dbReference type="NCBI Taxonomy" id="261658"/>
    <lineage>
        <taxon>Eukaryota</taxon>
        <taxon>Amoebozoa</taxon>
        <taxon>Evosea</taxon>
        <taxon>Eumycetozoa</taxon>
        <taxon>Dictyostelia</taxon>
        <taxon>Acytosteliales</taxon>
        <taxon>Cavenderiaceae</taxon>
        <taxon>Cavenderia</taxon>
    </lineage>
</organism>
<feature type="compositionally biased region" description="Acidic residues" evidence="6">
    <location>
        <begin position="243"/>
        <end position="256"/>
    </location>
</feature>
<dbReference type="InterPro" id="IPR036236">
    <property type="entry name" value="Znf_C2H2_sf"/>
</dbReference>